<feature type="compositionally biased region" description="Polar residues" evidence="1">
    <location>
        <begin position="70"/>
        <end position="87"/>
    </location>
</feature>
<dbReference type="Proteomes" id="UP000054561">
    <property type="component" value="Unassembled WGS sequence"/>
</dbReference>
<dbReference type="Pfam" id="PF10453">
    <property type="entry name" value="NUFIP1"/>
    <property type="match status" value="1"/>
</dbReference>
<reference evidence="3 4" key="1">
    <citation type="submission" date="2014-03" db="EMBL/GenBank/DDBJ databases">
        <title>The Genome Sequence of Plasmodium fragile nilgiri.</title>
        <authorList>
            <consortium name="The Broad Institute Genomics Platform"/>
            <consortium name="The Broad Institute Genome Sequencing Center for Infectious Disease"/>
            <person name="Neafsey D."/>
            <person name="Duraisingh M."/>
            <person name="Young S.K."/>
            <person name="Zeng Q."/>
            <person name="Gargeya S."/>
            <person name="Abouelleil A."/>
            <person name="Alvarado L."/>
            <person name="Chapman S.B."/>
            <person name="Gainer-Dewar J."/>
            <person name="Goldberg J."/>
            <person name="Griggs A."/>
            <person name="Gujja S."/>
            <person name="Hansen M."/>
            <person name="Howarth C."/>
            <person name="Imamovic A."/>
            <person name="Larimer J."/>
            <person name="Pearson M."/>
            <person name="Poon T.W."/>
            <person name="Priest M."/>
            <person name="Roberts A."/>
            <person name="Saif S."/>
            <person name="Shea T."/>
            <person name="Sykes S."/>
            <person name="Wortman J."/>
            <person name="Nusbaum C."/>
            <person name="Birren B."/>
        </authorList>
    </citation>
    <scope>NUCLEOTIDE SEQUENCE [LARGE SCALE GENOMIC DNA]</scope>
    <source>
        <strain evidence="4">nilgiri</strain>
    </source>
</reference>
<dbReference type="AlphaFoldDB" id="A0A0D9QSL4"/>
<dbReference type="RefSeq" id="XP_012333488.1">
    <property type="nucleotide sequence ID" value="XM_012478065.1"/>
</dbReference>
<feature type="compositionally biased region" description="Basic and acidic residues" evidence="1">
    <location>
        <begin position="379"/>
        <end position="394"/>
    </location>
</feature>
<dbReference type="VEuPathDB" id="PlasmoDB:AK88_00414"/>
<dbReference type="EMBL" id="KQ001647">
    <property type="protein sequence ID" value="KJP89958.1"/>
    <property type="molecule type" value="Genomic_DNA"/>
</dbReference>
<name>A0A0D9QSL4_PLAFR</name>
<feature type="compositionally biased region" description="Basic residues" evidence="1">
    <location>
        <begin position="352"/>
        <end position="362"/>
    </location>
</feature>
<feature type="region of interest" description="Disordered" evidence="1">
    <location>
        <begin position="339"/>
        <end position="416"/>
    </location>
</feature>
<dbReference type="OrthoDB" id="273070at2759"/>
<evidence type="ECO:0000259" key="2">
    <source>
        <dbReference type="Pfam" id="PF10453"/>
    </source>
</evidence>
<feature type="region of interest" description="Disordered" evidence="1">
    <location>
        <begin position="188"/>
        <end position="233"/>
    </location>
</feature>
<feature type="compositionally biased region" description="Basic residues" evidence="1">
    <location>
        <begin position="516"/>
        <end position="528"/>
    </location>
</feature>
<evidence type="ECO:0000313" key="3">
    <source>
        <dbReference type="EMBL" id="KJP89958.1"/>
    </source>
</evidence>
<feature type="compositionally biased region" description="Polar residues" evidence="1">
    <location>
        <begin position="216"/>
        <end position="225"/>
    </location>
</feature>
<evidence type="ECO:0000256" key="1">
    <source>
        <dbReference type="SAM" id="MobiDB-lite"/>
    </source>
</evidence>
<dbReference type="InterPro" id="IPR019496">
    <property type="entry name" value="NUFIP1_cons_dom"/>
</dbReference>
<organism evidence="3 4">
    <name type="scientific">Plasmodium fragile</name>
    <dbReference type="NCBI Taxonomy" id="5857"/>
    <lineage>
        <taxon>Eukaryota</taxon>
        <taxon>Sar</taxon>
        <taxon>Alveolata</taxon>
        <taxon>Apicomplexa</taxon>
        <taxon>Aconoidasida</taxon>
        <taxon>Haemosporida</taxon>
        <taxon>Plasmodiidae</taxon>
        <taxon>Plasmodium</taxon>
        <taxon>Plasmodium (Plasmodium)</taxon>
    </lineage>
</organism>
<feature type="region of interest" description="Disordered" evidence="1">
    <location>
        <begin position="62"/>
        <end position="136"/>
    </location>
</feature>
<feature type="compositionally biased region" description="Basic and acidic residues" evidence="1">
    <location>
        <begin position="505"/>
        <end position="515"/>
    </location>
</feature>
<dbReference type="GeneID" id="24265728"/>
<feature type="domain" description="FMR1-interacting protein 1 conserved" evidence="2">
    <location>
        <begin position="473"/>
        <end position="520"/>
    </location>
</feature>
<sequence>MSQDARLNNYEGHFRGANNYGKFCNREESQNMIPRVSGRGVPGVHYGGNRAVREQGDVWCGADEGAVQNGPGQNRSGQGRQTPNWASTPCGHSPNWPMQNGGASYWRQRGSPHNNRIGRRPWNQAPGAQRQHWTSNNRWRDHHTEGCQREQPAHGPLTPDGNYLKNYFSSYGNGYAENGNGNGSCEYQYGGAPEQASEREIAHPHNGGRGGPPRTVRSSAHSRTTVPPPRSAYAQRRAMYNNGFPQMDSINGDNQDMEDPYQASTNVVDNANREDDNHWMKHTMENSYESINFPHGEIPQMGGSYNFRQSNNGVGFPPTSSFVAPLHSNRAVRGMTHWKKSPEERYAQHCSSVKKHGGKKRQKMDFFSNVSELKQMETNPKERNKTDENDHDDRDGGDDDEDEDGDGVGPKGINLQMKKSKENGKFIFCHYCDVNIEAEKMEEHKQSEHIKCPIDNCVQIYSIDDLDVHLLNHIKNDNDEVILNDSKEIEKWIQERKKNYPTREKIAINMKNHENGKKKKKKKTKLSN</sequence>
<gene>
    <name evidence="3" type="ORF">AK88_00414</name>
</gene>
<feature type="compositionally biased region" description="Polar residues" evidence="1">
    <location>
        <begin position="368"/>
        <end position="378"/>
    </location>
</feature>
<dbReference type="OMA" id="FIFCHYC"/>
<feature type="region of interest" description="Disordered" evidence="1">
    <location>
        <begin position="505"/>
        <end position="528"/>
    </location>
</feature>
<proteinExistence type="predicted"/>
<protein>
    <recommendedName>
        <fullName evidence="2">FMR1-interacting protein 1 conserved domain-containing protein</fullName>
    </recommendedName>
</protein>
<accession>A0A0D9QSL4</accession>
<evidence type="ECO:0000313" key="4">
    <source>
        <dbReference type="Proteomes" id="UP000054561"/>
    </source>
</evidence>
<feature type="compositionally biased region" description="Acidic residues" evidence="1">
    <location>
        <begin position="395"/>
        <end position="406"/>
    </location>
</feature>
<keyword evidence="4" id="KW-1185">Reference proteome</keyword>